<comment type="caution">
    <text evidence="4">The sequence shown here is derived from an EMBL/GenBank/DDBJ whole genome shotgun (WGS) entry which is preliminary data.</text>
</comment>
<dbReference type="AlphaFoldDB" id="D5RML9"/>
<sequence length="99" mass="10696">AQHDWPGNVRELTHFAERVALGLAFPVAEAAAPAAGASLAERVDAYEAALLRQALAEHGGAVQPVLEALRLPRKTFYDKLRRHGIEAQDYRAEKKGAGP</sequence>
<proteinExistence type="predicted"/>
<dbReference type="PROSITE" id="PS00688">
    <property type="entry name" value="SIGMA54_INTERACT_3"/>
    <property type="match status" value="1"/>
</dbReference>
<keyword evidence="5" id="KW-1185">Reference proteome</keyword>
<accession>D5RML9</accession>
<dbReference type="GO" id="GO:0005524">
    <property type="term" value="F:ATP binding"/>
    <property type="evidence" value="ECO:0007669"/>
    <property type="project" value="UniProtKB-KW"/>
</dbReference>
<evidence type="ECO:0000256" key="2">
    <source>
        <dbReference type="ARBA" id="ARBA00022840"/>
    </source>
</evidence>
<dbReference type="EMBL" id="ADVL01000386">
    <property type="protein sequence ID" value="EFH11451.1"/>
    <property type="molecule type" value="Genomic_DNA"/>
</dbReference>
<dbReference type="Gene3D" id="1.10.8.60">
    <property type="match status" value="1"/>
</dbReference>
<dbReference type="PANTHER" id="PTHR32071">
    <property type="entry name" value="TRANSCRIPTIONAL REGULATORY PROTEIN"/>
    <property type="match status" value="1"/>
</dbReference>
<dbReference type="PANTHER" id="PTHR32071:SF57">
    <property type="entry name" value="C4-DICARBOXYLATE TRANSPORT TRANSCRIPTIONAL REGULATORY PROTEIN DCTD"/>
    <property type="match status" value="1"/>
</dbReference>
<evidence type="ECO:0000256" key="1">
    <source>
        <dbReference type="ARBA" id="ARBA00022741"/>
    </source>
</evidence>
<protein>
    <submittedName>
        <fullName evidence="4">Transcriptional regulator, Fis family</fullName>
    </submittedName>
</protein>
<keyword evidence="1" id="KW-0547">Nucleotide-binding</keyword>
<dbReference type="HOGENOM" id="CLU_170353_0_0_5"/>
<dbReference type="InterPro" id="IPR025944">
    <property type="entry name" value="Sigma_54_int_dom_CS"/>
</dbReference>
<dbReference type="InterPro" id="IPR002078">
    <property type="entry name" value="Sigma_54_int"/>
</dbReference>
<gene>
    <name evidence="4" type="primary">dctD3</name>
    <name evidence="4" type="ORF">HMPREF0731_2330</name>
</gene>
<keyword evidence="2" id="KW-0067">ATP-binding</keyword>
<reference evidence="4 5" key="1">
    <citation type="submission" date="2010-04" db="EMBL/GenBank/DDBJ databases">
        <authorList>
            <person name="Qin X."/>
            <person name="Bachman B."/>
            <person name="Battles P."/>
            <person name="Bell A."/>
            <person name="Bess C."/>
            <person name="Bickham C."/>
            <person name="Chaboub L."/>
            <person name="Chen D."/>
            <person name="Coyle M."/>
            <person name="Deiros D.R."/>
            <person name="Dinh H."/>
            <person name="Forbes L."/>
            <person name="Fowler G."/>
            <person name="Francisco L."/>
            <person name="Fu Q."/>
            <person name="Gubbala S."/>
            <person name="Hale W."/>
            <person name="Han Y."/>
            <person name="Hemphill L."/>
            <person name="Highlander S.K."/>
            <person name="Hirani K."/>
            <person name="Hogues M."/>
            <person name="Jackson L."/>
            <person name="Jakkamsetti A."/>
            <person name="Javaid M."/>
            <person name="Jiang H."/>
            <person name="Korchina V."/>
            <person name="Kovar C."/>
            <person name="Lara F."/>
            <person name="Lee S."/>
            <person name="Mata R."/>
            <person name="Mathew T."/>
            <person name="Moen C."/>
            <person name="Morales K."/>
            <person name="Munidasa M."/>
            <person name="Nazareth L."/>
            <person name="Ngo R."/>
            <person name="Nguyen L."/>
            <person name="Okwuonu G."/>
            <person name="Ongeri F."/>
            <person name="Patil S."/>
            <person name="Petrosino J."/>
            <person name="Pham C."/>
            <person name="Pham P."/>
            <person name="Pu L.-L."/>
            <person name="Puazo M."/>
            <person name="Raj R."/>
            <person name="Reid J."/>
            <person name="Rouhana J."/>
            <person name="Saada N."/>
            <person name="Shang Y."/>
            <person name="Simmons D."/>
            <person name="Thornton R."/>
            <person name="Warren J."/>
            <person name="Weissenberger G."/>
            <person name="Zhang J."/>
            <person name="Zhang L."/>
            <person name="Zhou C."/>
            <person name="Zhu D."/>
            <person name="Muzny D."/>
            <person name="Worley K."/>
            <person name="Gibbs R."/>
        </authorList>
    </citation>
    <scope>NUCLEOTIDE SEQUENCE [LARGE SCALE GENOMIC DNA]</scope>
    <source>
        <strain evidence="4 5">ATCC 49957</strain>
    </source>
</reference>
<dbReference type="Proteomes" id="UP000005324">
    <property type="component" value="Unassembled WGS sequence"/>
</dbReference>
<feature type="domain" description="Sigma-54 factor interaction" evidence="3">
    <location>
        <begin position="1"/>
        <end position="21"/>
    </location>
</feature>
<evidence type="ECO:0000259" key="3">
    <source>
        <dbReference type="PROSITE" id="PS50045"/>
    </source>
</evidence>
<feature type="non-terminal residue" evidence="4">
    <location>
        <position position="1"/>
    </location>
</feature>
<evidence type="ECO:0000313" key="5">
    <source>
        <dbReference type="Proteomes" id="UP000005324"/>
    </source>
</evidence>
<dbReference type="Gene3D" id="1.10.10.60">
    <property type="entry name" value="Homeodomain-like"/>
    <property type="match status" value="1"/>
</dbReference>
<dbReference type="SUPFAM" id="SSF46689">
    <property type="entry name" value="Homeodomain-like"/>
    <property type="match status" value="1"/>
</dbReference>
<evidence type="ECO:0000313" key="4">
    <source>
        <dbReference type="EMBL" id="EFH11451.1"/>
    </source>
</evidence>
<organism evidence="4 5">
    <name type="scientific">Pseudoroseomonas cervicalis ATCC 49957</name>
    <dbReference type="NCBI Taxonomy" id="525371"/>
    <lineage>
        <taxon>Bacteria</taxon>
        <taxon>Pseudomonadati</taxon>
        <taxon>Pseudomonadota</taxon>
        <taxon>Alphaproteobacteria</taxon>
        <taxon>Acetobacterales</taxon>
        <taxon>Roseomonadaceae</taxon>
        <taxon>Roseomonas</taxon>
    </lineage>
</organism>
<name>D5RML9_9PROT</name>
<dbReference type="InterPro" id="IPR009057">
    <property type="entry name" value="Homeodomain-like_sf"/>
</dbReference>
<dbReference type="GO" id="GO:0006355">
    <property type="term" value="P:regulation of DNA-templated transcription"/>
    <property type="evidence" value="ECO:0007669"/>
    <property type="project" value="InterPro"/>
</dbReference>
<dbReference type="PROSITE" id="PS50045">
    <property type="entry name" value="SIGMA54_INTERACT_4"/>
    <property type="match status" value="1"/>
</dbReference>